<dbReference type="EMBL" id="FOUJ01000003">
    <property type="protein sequence ID" value="SFM60876.1"/>
    <property type="molecule type" value="Genomic_DNA"/>
</dbReference>
<feature type="compositionally biased region" description="Polar residues" evidence="12">
    <location>
        <begin position="7"/>
        <end position="20"/>
    </location>
</feature>
<feature type="domain" description="Plant heme peroxidase family profile" evidence="13">
    <location>
        <begin position="126"/>
        <end position="420"/>
    </location>
</feature>
<dbReference type="PANTHER" id="PTHR30555:SF0">
    <property type="entry name" value="CATALASE-PEROXIDASE"/>
    <property type="match status" value="1"/>
</dbReference>
<dbReference type="FunFam" id="1.10.520.10:FF:000002">
    <property type="entry name" value="Catalase-peroxidase"/>
    <property type="match status" value="1"/>
</dbReference>
<feature type="binding site" description="axial binding residue" evidence="10">
    <location>
        <position position="261"/>
    </location>
    <ligand>
        <name>heme b</name>
        <dbReference type="ChEBI" id="CHEBI:60344"/>
    </ligand>
    <ligandPart>
        <name>Fe</name>
        <dbReference type="ChEBI" id="CHEBI:18248"/>
    </ligandPart>
</feature>
<reference evidence="15" key="1">
    <citation type="submission" date="2016-10" db="EMBL/GenBank/DDBJ databases">
        <authorList>
            <person name="Varghese N."/>
            <person name="Submissions S."/>
        </authorList>
    </citation>
    <scope>NUCLEOTIDE SEQUENCE [LARGE SCALE GENOMIC DNA]</scope>
    <source>
        <strain evidence="15">Mob M</strain>
    </source>
</reference>
<dbReference type="NCBIfam" id="NF011635">
    <property type="entry name" value="PRK15061.1"/>
    <property type="match status" value="1"/>
</dbReference>
<dbReference type="FunFam" id="1.10.420.10:FF:000002">
    <property type="entry name" value="Catalase-peroxidase"/>
    <property type="match status" value="1"/>
</dbReference>
<dbReference type="PROSITE" id="PS00435">
    <property type="entry name" value="PEROXIDASE_1"/>
    <property type="match status" value="1"/>
</dbReference>
<protein>
    <recommendedName>
        <fullName evidence="9 10">Catalase-peroxidase</fullName>
        <shortName evidence="10">CP</shortName>
        <ecNumber evidence="10 11">1.11.1.21</ecNumber>
    </recommendedName>
    <alternativeName>
        <fullName evidence="10">Peroxidase/catalase</fullName>
    </alternativeName>
</protein>
<dbReference type="GO" id="GO:0005829">
    <property type="term" value="C:cytosol"/>
    <property type="evidence" value="ECO:0007669"/>
    <property type="project" value="TreeGrafter"/>
</dbReference>
<comment type="cofactor">
    <cofactor evidence="10">
        <name>heme b</name>
        <dbReference type="ChEBI" id="CHEBI:60344"/>
    </cofactor>
    <text evidence="10">Binds 1 heme b (iron(II)-protoporphyrin IX) group per dimer.</text>
</comment>
<dbReference type="EC" id="1.11.1.21" evidence="10 11"/>
<dbReference type="PANTHER" id="PTHR30555">
    <property type="entry name" value="HYDROPEROXIDASE I, BIFUNCTIONAL CATALASE-PEROXIDASE"/>
    <property type="match status" value="1"/>
</dbReference>
<dbReference type="Pfam" id="PF00141">
    <property type="entry name" value="peroxidase"/>
    <property type="match status" value="2"/>
</dbReference>
<dbReference type="Gene3D" id="1.10.420.10">
    <property type="entry name" value="Peroxidase, domain 2"/>
    <property type="match status" value="2"/>
</dbReference>
<dbReference type="InterPro" id="IPR019793">
    <property type="entry name" value="Peroxidases_heam-ligand_BS"/>
</dbReference>
<feature type="region of interest" description="Disordered" evidence="12">
    <location>
        <begin position="1"/>
        <end position="20"/>
    </location>
</feature>
<dbReference type="GO" id="GO:0004096">
    <property type="term" value="F:catalase activity"/>
    <property type="evidence" value="ECO:0007669"/>
    <property type="project" value="UniProtKB-UniRule"/>
</dbReference>
<dbReference type="HAMAP" id="MF_01961">
    <property type="entry name" value="Catal_peroxid"/>
    <property type="match status" value="1"/>
</dbReference>
<feature type="active site" description="Proton acceptor" evidence="10">
    <location>
        <position position="93"/>
    </location>
</feature>
<dbReference type="OrthoDB" id="358790at2157"/>
<accession>A0A1I4S8P0</accession>
<organism evidence="14 15">
    <name type="scientific">Methanolobus profundi</name>
    <dbReference type="NCBI Taxonomy" id="487685"/>
    <lineage>
        <taxon>Archaea</taxon>
        <taxon>Methanobacteriati</taxon>
        <taxon>Methanobacteriota</taxon>
        <taxon>Stenosarchaea group</taxon>
        <taxon>Methanomicrobia</taxon>
        <taxon>Methanosarcinales</taxon>
        <taxon>Methanosarcinaceae</taxon>
        <taxon>Methanolobus</taxon>
    </lineage>
</organism>
<evidence type="ECO:0000256" key="8">
    <source>
        <dbReference type="ARBA" id="ARBA00051651"/>
    </source>
</evidence>
<feature type="site" description="Transition state stabilizer" evidence="10">
    <location>
        <position position="89"/>
    </location>
</feature>
<dbReference type="GO" id="GO:0046872">
    <property type="term" value="F:metal ion binding"/>
    <property type="evidence" value="ECO:0007669"/>
    <property type="project" value="UniProtKB-KW"/>
</dbReference>
<evidence type="ECO:0000256" key="12">
    <source>
        <dbReference type="SAM" id="MobiDB-lite"/>
    </source>
</evidence>
<dbReference type="AlphaFoldDB" id="A0A1I4S8P0"/>
<keyword evidence="3 10" id="KW-0479">Metal-binding</keyword>
<dbReference type="PROSITE" id="PS50873">
    <property type="entry name" value="PEROXIDASE_4"/>
    <property type="match status" value="1"/>
</dbReference>
<dbReference type="Proteomes" id="UP000198535">
    <property type="component" value="Unassembled WGS sequence"/>
</dbReference>
<dbReference type="FunFam" id="1.10.420.10:FF:000004">
    <property type="entry name" value="Catalase-peroxidase"/>
    <property type="match status" value="1"/>
</dbReference>
<dbReference type="PRINTS" id="PR00458">
    <property type="entry name" value="PEROXIDASE"/>
</dbReference>
<dbReference type="CDD" id="cd00649">
    <property type="entry name" value="catalase_peroxidase_1"/>
    <property type="match status" value="1"/>
</dbReference>
<keyword evidence="4 10" id="KW-0560">Oxidoreductase</keyword>
<comment type="PTM">
    <text evidence="10">Formation of the three residue Trp-Tyr-Met cross-link is important for the catalase, but not the peroxidase activity of the enzyme.</text>
</comment>
<dbReference type="Gene3D" id="1.10.520.10">
    <property type="match status" value="2"/>
</dbReference>
<comment type="subunit">
    <text evidence="10">Homodimer or homotetramer.</text>
</comment>
<evidence type="ECO:0000256" key="5">
    <source>
        <dbReference type="ARBA" id="ARBA00023004"/>
    </source>
</evidence>
<keyword evidence="15" id="KW-1185">Reference proteome</keyword>
<dbReference type="GO" id="GO:0020037">
    <property type="term" value="F:heme binding"/>
    <property type="evidence" value="ECO:0007669"/>
    <property type="project" value="InterPro"/>
</dbReference>
<dbReference type="SUPFAM" id="SSF48113">
    <property type="entry name" value="Heme-dependent peroxidases"/>
    <property type="match status" value="2"/>
</dbReference>
<dbReference type="GO" id="GO:0042744">
    <property type="term" value="P:hydrogen peroxide catabolic process"/>
    <property type="evidence" value="ECO:0007669"/>
    <property type="project" value="UniProtKB-KW"/>
</dbReference>
<evidence type="ECO:0000256" key="6">
    <source>
        <dbReference type="ARBA" id="ARBA00023324"/>
    </source>
</evidence>
<evidence type="ECO:0000256" key="1">
    <source>
        <dbReference type="ARBA" id="ARBA00022559"/>
    </source>
</evidence>
<comment type="catalytic activity">
    <reaction evidence="7 10 11">
        <text>2 H2O2 = O2 + 2 H2O</text>
        <dbReference type="Rhea" id="RHEA:20309"/>
        <dbReference type="ChEBI" id="CHEBI:15377"/>
        <dbReference type="ChEBI" id="CHEBI:15379"/>
        <dbReference type="ChEBI" id="CHEBI:16240"/>
        <dbReference type="EC" id="1.11.1.21"/>
    </reaction>
</comment>
<evidence type="ECO:0000256" key="3">
    <source>
        <dbReference type="ARBA" id="ARBA00022723"/>
    </source>
</evidence>
<sequence length="730" mass="80531">MNEDSKNPTTGSIARGGTSSRDWWPDQLNLNILHQHSSKSDPMGEEFNYAEEFKKLDLQAVKKDLYDLMTNSQDWWPADYGHYGGLLIRMAWHSAGTYRMGDGRGGGGSGNQRFAPLNSWPDNVNLDKARRLLWPVKQKYGKKISWADLMILAGNCALESMGFKTFGFGGGREDIWEPEEDVYWGSEEEWLATSDMPKSRYSGERDLENPLAAVQMGLIYVNPEGPDGNPDPVASGKDVRETFGRMAMNDEETVALVAGGHTFGKCHGAGDAALVGPEPEAAPIEEQGLGWKCSHGIGKAGDTISSGIEGAWKPNPTKWDMGYLKVLLKYDYELVKSPAGANQWLAMDVEEEDMIVDAHDPSKMHRPMMTTADLSLKFDPIYKPIAQHYLENPDEFADAFARAWFKLTHRDMGPRSRYLGPEVPKEELIWQDPVPEVDHELIDAKDIADLKSKILGLGLSVSQLVSTAWASASTFRGSDKRGGANGARIRLAPQKDWEVNQPEQLATVLGKLEGIQKEFNSAQSGGKKVSLADLIVLGGCAGVEQAAKNAGYDVTVPFSPGRMDASAEQTDVVSFGVLEPKADGFRNYLKAKYAVSAEKLLLDRAQLLTLTAPEMTVLMGGMRVLNTNVGQSQHGVLTKNPEALTNDFFVNLLDMRTEWKASSDDAFEGYDRASGELKWTGTRVDLIFGSNSQLRAIAEVYACEDSQEKFLNDFVAAWNKVMNLDRFDLA</sequence>
<keyword evidence="2 10" id="KW-0349">Heme</keyword>
<comment type="function">
    <text evidence="10">Bifunctional enzyme with both catalase and broad-spectrum peroxidase activity.</text>
</comment>
<evidence type="ECO:0000256" key="2">
    <source>
        <dbReference type="ARBA" id="ARBA00022617"/>
    </source>
</evidence>
<dbReference type="CDD" id="cd08200">
    <property type="entry name" value="catalase_peroxidase_2"/>
    <property type="match status" value="1"/>
</dbReference>
<keyword evidence="6 10" id="KW-0376">Hydrogen peroxide</keyword>
<dbReference type="InterPro" id="IPR000763">
    <property type="entry name" value="Catalase_peroxidase"/>
</dbReference>
<evidence type="ECO:0000256" key="4">
    <source>
        <dbReference type="ARBA" id="ARBA00023002"/>
    </source>
</evidence>
<dbReference type="InterPro" id="IPR019794">
    <property type="entry name" value="Peroxidases_AS"/>
</dbReference>
<evidence type="ECO:0000256" key="7">
    <source>
        <dbReference type="ARBA" id="ARBA00049145"/>
    </source>
</evidence>
<evidence type="ECO:0000256" key="11">
    <source>
        <dbReference type="RuleBase" id="RU003451"/>
    </source>
</evidence>
<comment type="similarity">
    <text evidence="10 11">Belongs to the peroxidase family. Peroxidase/catalase subfamily.</text>
</comment>
<evidence type="ECO:0000313" key="15">
    <source>
        <dbReference type="Proteomes" id="UP000198535"/>
    </source>
</evidence>
<comment type="caution">
    <text evidence="10">Lacks conserved residue(s) required for the propagation of feature annotation.</text>
</comment>
<evidence type="ECO:0000256" key="10">
    <source>
        <dbReference type="HAMAP-Rule" id="MF_01961"/>
    </source>
</evidence>
<proteinExistence type="inferred from homology"/>
<keyword evidence="1 10" id="KW-0575">Peroxidase</keyword>
<dbReference type="PRINTS" id="PR00460">
    <property type="entry name" value="BPEROXIDASE"/>
</dbReference>
<gene>
    <name evidence="10" type="primary">katG</name>
    <name evidence="14" type="ORF">SAMN04488696_1839</name>
</gene>
<dbReference type="InterPro" id="IPR002016">
    <property type="entry name" value="Haem_peroxidase"/>
</dbReference>
<dbReference type="InterPro" id="IPR010255">
    <property type="entry name" value="Haem_peroxidase_sf"/>
</dbReference>
<dbReference type="RefSeq" id="WP_091936203.1">
    <property type="nucleotide sequence ID" value="NZ_FOUJ01000003.1"/>
</dbReference>
<dbReference type="FunFam" id="1.10.520.10:FF:000004">
    <property type="entry name" value="Catalase-peroxidase"/>
    <property type="match status" value="1"/>
</dbReference>
<feature type="cross-link" description="Tryptophyl-tyrosyl-methioninium (Tyr-Met) (with Trp-92)" evidence="10">
    <location>
        <begin position="220"/>
        <end position="246"/>
    </location>
</feature>
<dbReference type="GO" id="GO:0070301">
    <property type="term" value="P:cellular response to hydrogen peroxide"/>
    <property type="evidence" value="ECO:0007669"/>
    <property type="project" value="TreeGrafter"/>
</dbReference>
<evidence type="ECO:0000313" key="14">
    <source>
        <dbReference type="EMBL" id="SFM60876.1"/>
    </source>
</evidence>
<evidence type="ECO:0000256" key="9">
    <source>
        <dbReference type="ARBA" id="ARBA00074141"/>
    </source>
</evidence>
<dbReference type="PROSITE" id="PS00436">
    <property type="entry name" value="PEROXIDASE_2"/>
    <property type="match status" value="1"/>
</dbReference>
<keyword evidence="5 10" id="KW-0408">Iron</keyword>
<dbReference type="NCBIfam" id="TIGR00198">
    <property type="entry name" value="cat_per_HPI"/>
    <property type="match status" value="1"/>
</dbReference>
<name>A0A1I4S8P0_9EURY</name>
<evidence type="ECO:0000259" key="13">
    <source>
        <dbReference type="PROSITE" id="PS50873"/>
    </source>
</evidence>
<comment type="catalytic activity">
    <reaction evidence="8 10 11">
        <text>H2O2 + AH2 = A + 2 H2O</text>
        <dbReference type="Rhea" id="RHEA:30275"/>
        <dbReference type="ChEBI" id="CHEBI:13193"/>
        <dbReference type="ChEBI" id="CHEBI:15377"/>
        <dbReference type="ChEBI" id="CHEBI:16240"/>
        <dbReference type="ChEBI" id="CHEBI:17499"/>
        <dbReference type="EC" id="1.11.1.21"/>
    </reaction>
</comment>
<dbReference type="STRING" id="487685.SAMN04488696_1839"/>